<dbReference type="Proteomes" id="UP001266305">
    <property type="component" value="Unassembled WGS sequence"/>
</dbReference>
<organism evidence="3 4">
    <name type="scientific">Saguinus oedipus</name>
    <name type="common">Cotton-top tamarin</name>
    <name type="synonym">Oedipomidas oedipus</name>
    <dbReference type="NCBI Taxonomy" id="9490"/>
    <lineage>
        <taxon>Eukaryota</taxon>
        <taxon>Metazoa</taxon>
        <taxon>Chordata</taxon>
        <taxon>Craniata</taxon>
        <taxon>Vertebrata</taxon>
        <taxon>Euteleostomi</taxon>
        <taxon>Mammalia</taxon>
        <taxon>Eutheria</taxon>
        <taxon>Euarchontoglires</taxon>
        <taxon>Primates</taxon>
        <taxon>Haplorrhini</taxon>
        <taxon>Platyrrhini</taxon>
        <taxon>Cebidae</taxon>
        <taxon>Callitrichinae</taxon>
        <taxon>Saguinus</taxon>
    </lineage>
</organism>
<name>A0ABQ9UFL8_SAGOE</name>
<dbReference type="PANTHER" id="PTHR10881:SF46">
    <property type="entry name" value="GOLGIN SUBFAMILY A MEMBER 2"/>
    <property type="match status" value="1"/>
</dbReference>
<dbReference type="Pfam" id="PF15070">
    <property type="entry name" value="GOLGA2L5"/>
    <property type="match status" value="1"/>
</dbReference>
<evidence type="ECO:0000313" key="4">
    <source>
        <dbReference type="Proteomes" id="UP001266305"/>
    </source>
</evidence>
<comment type="caution">
    <text evidence="3">The sequence shown here is derived from an EMBL/GenBank/DDBJ whole genome shotgun (WGS) entry which is preliminary data.</text>
</comment>
<dbReference type="EMBL" id="JASSZA010000013">
    <property type="protein sequence ID" value="KAK2095560.1"/>
    <property type="molecule type" value="Genomic_DNA"/>
</dbReference>
<reference evidence="3 4" key="1">
    <citation type="submission" date="2023-05" db="EMBL/GenBank/DDBJ databases">
        <title>B98-5 Cell Line De Novo Hybrid Assembly: An Optical Mapping Approach.</title>
        <authorList>
            <person name="Kananen K."/>
            <person name="Auerbach J.A."/>
            <person name="Kautto E."/>
            <person name="Blachly J.S."/>
        </authorList>
    </citation>
    <scope>NUCLEOTIDE SEQUENCE [LARGE SCALE GENOMIC DNA]</scope>
    <source>
        <strain evidence="3">B95-8</strain>
        <tissue evidence="3">Cell line</tissue>
    </source>
</reference>
<dbReference type="InterPro" id="IPR043976">
    <property type="entry name" value="GOLGA_cons_dom"/>
</dbReference>
<dbReference type="InterPro" id="IPR024858">
    <property type="entry name" value="GOLGA"/>
</dbReference>
<keyword evidence="1" id="KW-0175">Coiled coil</keyword>
<evidence type="ECO:0000256" key="1">
    <source>
        <dbReference type="ARBA" id="ARBA00023054"/>
    </source>
</evidence>
<dbReference type="PANTHER" id="PTHR10881">
    <property type="entry name" value="GOLGIN SUBFAMILY A MEMBER-RELATED"/>
    <property type="match status" value="1"/>
</dbReference>
<protein>
    <submittedName>
        <fullName evidence="3">Golgin sub A member 2</fullName>
    </submittedName>
</protein>
<evidence type="ECO:0000313" key="3">
    <source>
        <dbReference type="EMBL" id="KAK2095560.1"/>
    </source>
</evidence>
<gene>
    <name evidence="3" type="primary">GOLGA2_4</name>
    <name evidence="3" type="ORF">P7K49_026976</name>
</gene>
<accession>A0ABQ9UFL8</accession>
<feature type="domain" description="Golgin subfamily A conserved" evidence="2">
    <location>
        <begin position="2"/>
        <end position="111"/>
    </location>
</feature>
<evidence type="ECO:0000259" key="2">
    <source>
        <dbReference type="Pfam" id="PF15070"/>
    </source>
</evidence>
<sequence>MEELHKQLLLQTQLVDQLPQEEAQGKVVPKMACQVLYETQECLEAATQQKKQLPAQLSLMAPHGEGDGLDNEEEEEKALRLMLSILKDLESREAMVAFFNSAVVSARRNRHGHVGS</sequence>
<proteinExistence type="predicted"/>
<keyword evidence="4" id="KW-1185">Reference proteome</keyword>